<dbReference type="PROSITE" id="PS50206">
    <property type="entry name" value="RHODANESE_3"/>
    <property type="match status" value="1"/>
</dbReference>
<reference evidence="2 3" key="1">
    <citation type="journal article" date="2015" name="Nature">
        <title>rRNA introns, odd ribosomes, and small enigmatic genomes across a large radiation of phyla.</title>
        <authorList>
            <person name="Brown C.T."/>
            <person name="Hug L.A."/>
            <person name="Thomas B.C."/>
            <person name="Sharon I."/>
            <person name="Castelle C.J."/>
            <person name="Singh A."/>
            <person name="Wilkins M.J."/>
            <person name="Williams K.H."/>
            <person name="Banfield J.F."/>
        </authorList>
    </citation>
    <scope>NUCLEOTIDE SEQUENCE [LARGE SCALE GENOMIC DNA]</scope>
</reference>
<accession>A0A0G0Q710</accession>
<dbReference type="AlphaFoldDB" id="A0A0G0Q710"/>
<dbReference type="Gene3D" id="3.40.250.10">
    <property type="entry name" value="Rhodanese-like domain"/>
    <property type="match status" value="1"/>
</dbReference>
<protein>
    <submittedName>
        <fullName evidence="2">Rhodanese domain protein</fullName>
    </submittedName>
</protein>
<dbReference type="PANTHER" id="PTHR43031">
    <property type="entry name" value="FAD-DEPENDENT OXIDOREDUCTASE"/>
    <property type="match status" value="1"/>
</dbReference>
<dbReference type="InterPro" id="IPR050229">
    <property type="entry name" value="GlpE_sulfurtransferase"/>
</dbReference>
<dbReference type="CDD" id="cd00158">
    <property type="entry name" value="RHOD"/>
    <property type="match status" value="1"/>
</dbReference>
<proteinExistence type="predicted"/>
<feature type="domain" description="Rhodanese" evidence="1">
    <location>
        <begin position="14"/>
        <end position="104"/>
    </location>
</feature>
<dbReference type="Pfam" id="PF00581">
    <property type="entry name" value="Rhodanese"/>
    <property type="match status" value="1"/>
</dbReference>
<evidence type="ECO:0000313" key="3">
    <source>
        <dbReference type="Proteomes" id="UP000034137"/>
    </source>
</evidence>
<comment type="caution">
    <text evidence="2">The sequence shown here is derived from an EMBL/GenBank/DDBJ whole genome shotgun (WGS) entry which is preliminary data.</text>
</comment>
<dbReference type="PANTHER" id="PTHR43031:SF16">
    <property type="entry name" value="OXIDOREDUCTASE"/>
    <property type="match status" value="1"/>
</dbReference>
<name>A0A0G0Q710_9BACT</name>
<evidence type="ECO:0000259" key="1">
    <source>
        <dbReference type="PROSITE" id="PS50206"/>
    </source>
</evidence>
<dbReference type="Proteomes" id="UP000034137">
    <property type="component" value="Unassembled WGS sequence"/>
</dbReference>
<dbReference type="EMBL" id="LBXO01000015">
    <property type="protein sequence ID" value="KKR33101.1"/>
    <property type="molecule type" value="Genomic_DNA"/>
</dbReference>
<organism evidence="2 3">
    <name type="scientific">Candidatus Falkowbacteria bacterium GW2011_GWF2_39_8</name>
    <dbReference type="NCBI Taxonomy" id="1618642"/>
    <lineage>
        <taxon>Bacteria</taxon>
        <taxon>Candidatus Falkowiibacteriota</taxon>
    </lineage>
</organism>
<dbReference type="InterPro" id="IPR001763">
    <property type="entry name" value="Rhodanese-like_dom"/>
</dbReference>
<evidence type="ECO:0000313" key="2">
    <source>
        <dbReference type="EMBL" id="KKR33101.1"/>
    </source>
</evidence>
<dbReference type="SUPFAM" id="SSF52821">
    <property type="entry name" value="Rhodanese/Cell cycle control phosphatase"/>
    <property type="match status" value="1"/>
</dbReference>
<dbReference type="InterPro" id="IPR036873">
    <property type="entry name" value="Rhodanese-like_dom_sf"/>
</dbReference>
<dbReference type="SMART" id="SM00450">
    <property type="entry name" value="RHOD"/>
    <property type="match status" value="1"/>
</dbReference>
<sequence>MVKELSPSEAKLELEKGALLVDVRETYEVDEFACDVPETLVMPLSELQNKYQELPIDRDLIIACAGGGRSLYAATFLSQHGYDKVANLDGGVFTWHSQGLPVKKSGKGAEKSVNSCKLW</sequence>
<gene>
    <name evidence="2" type="ORF">UT64_C0015G0013</name>
</gene>